<proteinExistence type="predicted"/>
<dbReference type="OrthoDB" id="9804290at2"/>
<evidence type="ECO:0000256" key="9">
    <source>
        <dbReference type="ARBA" id="ARBA00022801"/>
    </source>
</evidence>
<keyword evidence="13 19" id="KW-0464">Manganese</keyword>
<feature type="binding site" evidence="18">
    <location>
        <position position="52"/>
    </location>
    <ligand>
        <name>substrate</name>
    </ligand>
</feature>
<evidence type="ECO:0000256" key="3">
    <source>
        <dbReference type="ARBA" id="ARBA00020352"/>
    </source>
</evidence>
<dbReference type="SMART" id="SM00479">
    <property type="entry name" value="EXOIII"/>
    <property type="match status" value="1"/>
</dbReference>
<dbReference type="PANTHER" id="PTHR30231">
    <property type="entry name" value="DNA POLYMERASE III SUBUNIT EPSILON"/>
    <property type="match status" value="1"/>
</dbReference>
<keyword evidence="6 20" id="KW-0235">DNA replication</keyword>
<dbReference type="NCBIfam" id="NF004316">
    <property type="entry name" value="PRK05711.1"/>
    <property type="match status" value="1"/>
</dbReference>
<dbReference type="GO" id="GO:0046872">
    <property type="term" value="F:metal ion binding"/>
    <property type="evidence" value="ECO:0007669"/>
    <property type="project" value="UniProtKB-KW"/>
</dbReference>
<evidence type="ECO:0000256" key="20">
    <source>
        <dbReference type="RuleBase" id="RU364087"/>
    </source>
</evidence>
<dbReference type="EMBL" id="PUIV01000001">
    <property type="protein sequence ID" value="PWB95801.1"/>
    <property type="molecule type" value="Genomic_DNA"/>
</dbReference>
<name>A0A2U1SVZ8_METSR</name>
<accession>A0A2U1SVZ8</accession>
<evidence type="ECO:0000259" key="21">
    <source>
        <dbReference type="SMART" id="SM00479"/>
    </source>
</evidence>
<dbReference type="FunFam" id="3.30.420.10:FF:000012">
    <property type="entry name" value="DNA polymerase III subunit epsilon"/>
    <property type="match status" value="1"/>
</dbReference>
<comment type="cofactor">
    <cofactor evidence="19">
        <name>Mg(2+)</name>
        <dbReference type="ChEBI" id="CHEBI:18420"/>
    </cofactor>
    <cofactor evidence="19">
        <name>Mn(2+)</name>
        <dbReference type="ChEBI" id="CHEBI:29035"/>
    </cofactor>
    <text evidence="19">Binds 2 divalent metal cations. Magnesium or manganese.</text>
</comment>
<keyword evidence="7 20" id="KW-0540">Nuclease</keyword>
<organism evidence="22 23">
    <name type="scientific">Methylosinus sporium</name>
    <dbReference type="NCBI Taxonomy" id="428"/>
    <lineage>
        <taxon>Bacteria</taxon>
        <taxon>Pseudomonadati</taxon>
        <taxon>Pseudomonadota</taxon>
        <taxon>Alphaproteobacteria</taxon>
        <taxon>Hyphomicrobiales</taxon>
        <taxon>Methylocystaceae</taxon>
        <taxon>Methylosinus</taxon>
    </lineage>
</organism>
<evidence type="ECO:0000256" key="19">
    <source>
        <dbReference type="PIRSR" id="PIRSR606309-3"/>
    </source>
</evidence>
<keyword evidence="12 20" id="KW-0239">DNA-directed DNA polymerase</keyword>
<feature type="binding site" evidence="18">
    <location>
        <position position="57"/>
    </location>
    <ligand>
        <name>substrate</name>
    </ligand>
</feature>
<feature type="binding site" evidence="19">
    <location>
        <position position="7"/>
    </location>
    <ligand>
        <name>a divalent metal cation</name>
        <dbReference type="ChEBI" id="CHEBI:60240"/>
        <label>1</label>
        <note>catalytic</note>
    </ligand>
</feature>
<feature type="binding site" evidence="18">
    <location>
        <position position="9"/>
    </location>
    <ligand>
        <name>substrate</name>
    </ligand>
</feature>
<evidence type="ECO:0000256" key="17">
    <source>
        <dbReference type="PIRSR" id="PIRSR606309-1"/>
    </source>
</evidence>
<dbReference type="Gene3D" id="3.30.420.10">
    <property type="entry name" value="Ribonuclease H-like superfamily/Ribonuclease H"/>
    <property type="match status" value="1"/>
</dbReference>
<feature type="binding site" evidence="19">
    <location>
        <position position="155"/>
    </location>
    <ligand>
        <name>a divalent metal cation</name>
        <dbReference type="ChEBI" id="CHEBI:60240"/>
        <label>1</label>
        <note>catalytic</note>
    </ligand>
</feature>
<dbReference type="InterPro" id="IPR013520">
    <property type="entry name" value="Ribonucl_H"/>
</dbReference>
<dbReference type="InterPro" id="IPR006309">
    <property type="entry name" value="DnaQ_proteo"/>
</dbReference>
<evidence type="ECO:0000256" key="13">
    <source>
        <dbReference type="ARBA" id="ARBA00023211"/>
    </source>
</evidence>
<dbReference type="GO" id="GO:0005829">
    <property type="term" value="C:cytosol"/>
    <property type="evidence" value="ECO:0007669"/>
    <property type="project" value="TreeGrafter"/>
</dbReference>
<evidence type="ECO:0000256" key="4">
    <source>
        <dbReference type="ARBA" id="ARBA00022679"/>
    </source>
</evidence>
<dbReference type="Pfam" id="PF00929">
    <property type="entry name" value="RNase_T"/>
    <property type="match status" value="1"/>
</dbReference>
<dbReference type="AlphaFoldDB" id="A0A2U1SVZ8"/>
<dbReference type="CDD" id="cd06131">
    <property type="entry name" value="DNA_pol_III_epsilon_Ecoli_like"/>
    <property type="match status" value="1"/>
</dbReference>
<dbReference type="GO" id="GO:0045004">
    <property type="term" value="P:DNA replication proofreading"/>
    <property type="evidence" value="ECO:0007669"/>
    <property type="project" value="TreeGrafter"/>
</dbReference>
<sequence length="246" mass="27201">MREIVFDTETTGLDPTKGHRIVEIGAVEISNLIPSGRTFHFYLDPERDMPEEAFRVHGLSSAFLTGQKKFREIAQSFLEFVGDAALVAHNAEFDMRFVNFELGLLGMEAIPFDRVVDTLTLARRRHPGASNTLDALCQRYGVDLTRRDKHGALLDAGLLAEVYAELMGGRQSALILQADAATLAEAGGGELLRSRPQKLAPLLTEAERAAHEAFIAKLGKEPMWLRYFAQPEEMEAGFASGIEKRA</sequence>
<evidence type="ECO:0000256" key="7">
    <source>
        <dbReference type="ARBA" id="ARBA00022722"/>
    </source>
</evidence>
<dbReference type="PANTHER" id="PTHR30231:SF41">
    <property type="entry name" value="DNA POLYMERASE III SUBUNIT EPSILON"/>
    <property type="match status" value="1"/>
</dbReference>
<evidence type="ECO:0000256" key="11">
    <source>
        <dbReference type="ARBA" id="ARBA00022842"/>
    </source>
</evidence>
<evidence type="ECO:0000313" key="22">
    <source>
        <dbReference type="EMBL" id="PWB95801.1"/>
    </source>
</evidence>
<comment type="function">
    <text evidence="14 20">DNA polymerase III is a complex, multichain enzyme responsible for most of the replicative synthesis in bacteria. The epsilon subunit contain the editing function and is a proofreading 3'-5' exonuclease.</text>
</comment>
<keyword evidence="4 20" id="KW-0808">Transferase</keyword>
<evidence type="ECO:0000256" key="2">
    <source>
        <dbReference type="ARBA" id="ARBA00012417"/>
    </source>
</evidence>
<comment type="subunit">
    <text evidence="15 20">DNA polymerase III contains a core (composed of alpha, epsilon and theta chains) that associates with a tau subunit. This core dimerizes to form the POLIII' complex. PolIII' associates with the gamma complex (composed of gamma, delta, delta', psi and chi chains) and with the beta chain to form the complete DNA polymerase III complex.</text>
</comment>
<evidence type="ECO:0000313" key="23">
    <source>
        <dbReference type="Proteomes" id="UP000245137"/>
    </source>
</evidence>
<feature type="active site" description="Proton acceptor" evidence="17">
    <location>
        <position position="150"/>
    </location>
</feature>
<feature type="binding site" evidence="18">
    <location>
        <position position="155"/>
    </location>
    <ligand>
        <name>substrate</name>
    </ligand>
</feature>
<dbReference type="InterPro" id="IPR006054">
    <property type="entry name" value="DnaQ"/>
</dbReference>
<feature type="binding site" evidence="19">
    <location>
        <position position="9"/>
    </location>
    <ligand>
        <name>a divalent metal cation</name>
        <dbReference type="ChEBI" id="CHEBI:60240"/>
        <label>1</label>
        <note>catalytic</note>
    </ligand>
</feature>
<protein>
    <recommendedName>
        <fullName evidence="3 20">DNA polymerase III subunit epsilon</fullName>
        <ecNumber evidence="2 20">2.7.7.7</ecNumber>
    </recommendedName>
</protein>
<feature type="binding site" evidence="18">
    <location>
        <position position="7"/>
    </location>
    <ligand>
        <name>substrate</name>
    </ligand>
</feature>
<evidence type="ECO:0000256" key="14">
    <source>
        <dbReference type="ARBA" id="ARBA00025483"/>
    </source>
</evidence>
<keyword evidence="5 20" id="KW-0548">Nucleotidyltransferase</keyword>
<evidence type="ECO:0000256" key="16">
    <source>
        <dbReference type="ARBA" id="ARBA00049244"/>
    </source>
</evidence>
<dbReference type="GO" id="GO:0003887">
    <property type="term" value="F:DNA-directed DNA polymerase activity"/>
    <property type="evidence" value="ECO:0007669"/>
    <property type="project" value="UniProtKB-KW"/>
</dbReference>
<comment type="cofactor">
    <cofactor evidence="1 20">
        <name>Mn(2+)</name>
        <dbReference type="ChEBI" id="CHEBI:29035"/>
    </cofactor>
</comment>
<evidence type="ECO:0000256" key="18">
    <source>
        <dbReference type="PIRSR" id="PIRSR606309-2"/>
    </source>
</evidence>
<dbReference type="RefSeq" id="WP_108915475.1">
    <property type="nucleotide sequence ID" value="NZ_BGJY01000001.1"/>
</dbReference>
<evidence type="ECO:0000256" key="8">
    <source>
        <dbReference type="ARBA" id="ARBA00022723"/>
    </source>
</evidence>
<dbReference type="InterPro" id="IPR036397">
    <property type="entry name" value="RNaseH_sf"/>
</dbReference>
<evidence type="ECO:0000256" key="15">
    <source>
        <dbReference type="ARBA" id="ARBA00026073"/>
    </source>
</evidence>
<comment type="catalytic activity">
    <reaction evidence="16 20">
        <text>DNA(n) + a 2'-deoxyribonucleoside 5'-triphosphate = DNA(n+1) + diphosphate</text>
        <dbReference type="Rhea" id="RHEA:22508"/>
        <dbReference type="Rhea" id="RHEA-COMP:17339"/>
        <dbReference type="Rhea" id="RHEA-COMP:17340"/>
        <dbReference type="ChEBI" id="CHEBI:33019"/>
        <dbReference type="ChEBI" id="CHEBI:61560"/>
        <dbReference type="ChEBI" id="CHEBI:173112"/>
        <dbReference type="EC" id="2.7.7.7"/>
    </reaction>
</comment>
<gene>
    <name evidence="20 22" type="primary">dnaQ</name>
    <name evidence="22" type="ORF">C5689_01500</name>
</gene>
<comment type="caution">
    <text evidence="22">The sequence shown here is derived from an EMBL/GenBank/DDBJ whole genome shotgun (WGS) entry which is preliminary data.</text>
</comment>
<feature type="domain" description="Exonuclease" evidence="21">
    <location>
        <begin position="2"/>
        <end position="172"/>
    </location>
</feature>
<keyword evidence="11 19" id="KW-0460">Magnesium</keyword>
<keyword evidence="10 20" id="KW-0269">Exonuclease</keyword>
<evidence type="ECO:0000256" key="1">
    <source>
        <dbReference type="ARBA" id="ARBA00001936"/>
    </source>
</evidence>
<dbReference type="GO" id="GO:0008408">
    <property type="term" value="F:3'-5' exonuclease activity"/>
    <property type="evidence" value="ECO:0007669"/>
    <property type="project" value="TreeGrafter"/>
</dbReference>
<evidence type="ECO:0000256" key="5">
    <source>
        <dbReference type="ARBA" id="ARBA00022695"/>
    </source>
</evidence>
<dbReference type="NCBIfam" id="TIGR00573">
    <property type="entry name" value="dnaq"/>
    <property type="match status" value="1"/>
</dbReference>
<evidence type="ECO:0000256" key="6">
    <source>
        <dbReference type="ARBA" id="ARBA00022705"/>
    </source>
</evidence>
<keyword evidence="9 20" id="KW-0378">Hydrolase</keyword>
<dbReference type="GO" id="GO:0003677">
    <property type="term" value="F:DNA binding"/>
    <property type="evidence" value="ECO:0007669"/>
    <property type="project" value="InterPro"/>
</dbReference>
<reference evidence="22 23" key="1">
    <citation type="journal article" date="2018" name="Appl. Microbiol. Biotechnol.">
        <title>Co-cultivation of the strictly anaerobic methanogen Methanosarcina barkeri with aerobic methanotrophs in an oxygen-limited membrane bioreactor.</title>
        <authorList>
            <person name="In 't Zandt M.H."/>
            <person name="van den Bosch T.J.M."/>
            <person name="Rijkers R."/>
            <person name="van Kessel M.A.H.J."/>
            <person name="Jetten M.S.M."/>
            <person name="Welte C.U."/>
        </authorList>
    </citation>
    <scope>NUCLEOTIDE SEQUENCE [LARGE SCALE GENOMIC DNA]</scope>
    <source>
        <strain evidence="22 23">DSM 17706</strain>
    </source>
</reference>
<keyword evidence="8 19" id="KW-0479">Metal-binding</keyword>
<dbReference type="SUPFAM" id="SSF53098">
    <property type="entry name" value="Ribonuclease H-like"/>
    <property type="match status" value="1"/>
</dbReference>
<evidence type="ECO:0000256" key="12">
    <source>
        <dbReference type="ARBA" id="ARBA00022932"/>
    </source>
</evidence>
<keyword evidence="23" id="KW-1185">Reference proteome</keyword>
<evidence type="ECO:0000256" key="10">
    <source>
        <dbReference type="ARBA" id="ARBA00022839"/>
    </source>
</evidence>
<dbReference type="InterPro" id="IPR012337">
    <property type="entry name" value="RNaseH-like_sf"/>
</dbReference>
<dbReference type="Proteomes" id="UP000245137">
    <property type="component" value="Unassembled WGS sequence"/>
</dbReference>
<dbReference type="NCBIfam" id="TIGR01406">
    <property type="entry name" value="dnaQ_proteo"/>
    <property type="match status" value="1"/>
</dbReference>
<dbReference type="EC" id="2.7.7.7" evidence="2 20"/>